<evidence type="ECO:0000313" key="2">
    <source>
        <dbReference type="EMBL" id="AEP31734.1"/>
    </source>
</evidence>
<organism evidence="2 3">
    <name type="scientific">Glaciecola nitratireducens (strain JCM 12485 / KCTC 12276 / FR1064)</name>
    <dbReference type="NCBI Taxonomy" id="1085623"/>
    <lineage>
        <taxon>Bacteria</taxon>
        <taxon>Pseudomonadati</taxon>
        <taxon>Pseudomonadota</taxon>
        <taxon>Gammaproteobacteria</taxon>
        <taxon>Alteromonadales</taxon>
        <taxon>Alteromonadaceae</taxon>
        <taxon>Brumicola</taxon>
    </lineage>
</organism>
<dbReference type="RefSeq" id="WP_014110605.1">
    <property type="nucleotide sequence ID" value="NC_016041.1"/>
</dbReference>
<dbReference type="Proteomes" id="UP000009282">
    <property type="component" value="Chromosome"/>
</dbReference>
<protein>
    <recommendedName>
        <fullName evidence="4">DUF3592 domain-containing protein</fullName>
    </recommendedName>
</protein>
<keyword evidence="1" id="KW-0812">Transmembrane</keyword>
<keyword evidence="1" id="KW-1133">Transmembrane helix</keyword>
<accession>G4QP26</accession>
<evidence type="ECO:0000313" key="3">
    <source>
        <dbReference type="Proteomes" id="UP000009282"/>
    </source>
</evidence>
<dbReference type="HOGENOM" id="CLU_1710673_0_0_6"/>
<dbReference type="AlphaFoldDB" id="G4QP26"/>
<evidence type="ECO:0000256" key="1">
    <source>
        <dbReference type="SAM" id="Phobius"/>
    </source>
</evidence>
<feature type="transmembrane region" description="Helical" evidence="1">
    <location>
        <begin position="12"/>
        <end position="32"/>
    </location>
</feature>
<feature type="transmembrane region" description="Helical" evidence="1">
    <location>
        <begin position="119"/>
        <end position="140"/>
    </location>
</feature>
<proteinExistence type="predicted"/>
<sequence>MQQRNKLKELSISMLIGLLCLLVFAALSYNAISAYLFGQSTYGEIVEYTVARDRPSYYTASDRTPERHEILVEYAVNDQPYWILVNSHAYSAMGMLNTGEKMLVSYAKEYPEHGYVMSYMLFSVSASILAPFILLIFLVVTPQWLYHLRKSAR</sequence>
<dbReference type="EMBL" id="CP003060">
    <property type="protein sequence ID" value="AEP31734.1"/>
    <property type="molecule type" value="Genomic_DNA"/>
</dbReference>
<reference evidence="2 3" key="1">
    <citation type="journal article" date="2011" name="J. Bacteriol.">
        <title>Complete genome sequence of seawater bacterium Glaciecola nitratireducens FR1064T.</title>
        <authorList>
            <person name="Bian F."/>
            <person name="Qin Q.L."/>
            <person name="Xie B.B."/>
            <person name="Shu Y.L."/>
            <person name="Zhang X.Y."/>
            <person name="Yu Y."/>
            <person name="Chen B."/>
            <person name="Chen X.L."/>
            <person name="Zhou B.C."/>
            <person name="Zhang Y.Z."/>
        </authorList>
    </citation>
    <scope>NUCLEOTIDE SEQUENCE [LARGE SCALE GENOMIC DNA]</scope>
    <source>
        <strain evidence="3">JCM 12485 / KCTC 12276 / FR1064</strain>
    </source>
</reference>
<gene>
    <name evidence="2" type="ordered locus">GNIT_3640</name>
</gene>
<keyword evidence="3" id="KW-1185">Reference proteome</keyword>
<keyword evidence="1" id="KW-0472">Membrane</keyword>
<dbReference type="KEGG" id="gni:GNIT_3640"/>
<name>G4QP26_GLANF</name>
<evidence type="ECO:0008006" key="4">
    <source>
        <dbReference type="Google" id="ProtNLM"/>
    </source>
</evidence>